<dbReference type="PRINTS" id="PR00838">
    <property type="entry name" value="V5ALLERGEN"/>
</dbReference>
<dbReference type="InterPro" id="IPR014044">
    <property type="entry name" value="CAP_dom"/>
</dbReference>
<keyword evidence="1" id="KW-0732">Signal</keyword>
<dbReference type="SMART" id="SM00198">
    <property type="entry name" value="SCP"/>
    <property type="match status" value="1"/>
</dbReference>
<proteinExistence type="predicted"/>
<dbReference type="InterPro" id="IPR001283">
    <property type="entry name" value="CRISP-related"/>
</dbReference>
<accession>A0A6A5KIX9</accession>
<dbReference type="PRINTS" id="PR00837">
    <property type="entry name" value="V5TPXLIKE"/>
</dbReference>
<organism evidence="3 4">
    <name type="scientific">Decorospora gaudefroyi</name>
    <dbReference type="NCBI Taxonomy" id="184978"/>
    <lineage>
        <taxon>Eukaryota</taxon>
        <taxon>Fungi</taxon>
        <taxon>Dikarya</taxon>
        <taxon>Ascomycota</taxon>
        <taxon>Pezizomycotina</taxon>
        <taxon>Dothideomycetes</taxon>
        <taxon>Pleosporomycetidae</taxon>
        <taxon>Pleosporales</taxon>
        <taxon>Pleosporineae</taxon>
        <taxon>Pleosporaceae</taxon>
        <taxon>Decorospora</taxon>
    </lineage>
</organism>
<evidence type="ECO:0000256" key="1">
    <source>
        <dbReference type="SAM" id="SignalP"/>
    </source>
</evidence>
<evidence type="ECO:0000313" key="3">
    <source>
        <dbReference type="EMBL" id="KAF1833393.1"/>
    </source>
</evidence>
<dbReference type="InterPro" id="IPR002413">
    <property type="entry name" value="V5_allergen-like"/>
</dbReference>
<evidence type="ECO:0000313" key="4">
    <source>
        <dbReference type="Proteomes" id="UP000800040"/>
    </source>
</evidence>
<dbReference type="InterPro" id="IPR018244">
    <property type="entry name" value="Allrgn_V5/Tpx1_CS"/>
</dbReference>
<name>A0A6A5KIX9_9PLEO</name>
<keyword evidence="4" id="KW-1185">Reference proteome</keyword>
<dbReference type="OrthoDB" id="337038at2759"/>
<dbReference type="Pfam" id="PF00188">
    <property type="entry name" value="CAP"/>
    <property type="match status" value="1"/>
</dbReference>
<dbReference type="PANTHER" id="PTHR10334">
    <property type="entry name" value="CYSTEINE-RICH SECRETORY PROTEIN-RELATED"/>
    <property type="match status" value="1"/>
</dbReference>
<dbReference type="CDD" id="cd05380">
    <property type="entry name" value="CAP_euk"/>
    <property type="match status" value="1"/>
</dbReference>
<dbReference type="Gene3D" id="3.40.33.10">
    <property type="entry name" value="CAP"/>
    <property type="match status" value="1"/>
</dbReference>
<dbReference type="AlphaFoldDB" id="A0A6A5KIX9"/>
<dbReference type="InterPro" id="IPR035940">
    <property type="entry name" value="CAP_sf"/>
</dbReference>
<dbReference type="GO" id="GO:0005576">
    <property type="term" value="C:extracellular region"/>
    <property type="evidence" value="ECO:0007669"/>
    <property type="project" value="InterPro"/>
</dbReference>
<sequence>MKIFALFVTLAVTAAVAAPSYDVKRRAFVKGDAPNQDDPNFVSAVMRAHWYWRRLHCAQDLVWDPELADAARADIEECPHNPEHKRVGSNLSSSNPAPDNYDAWVEFARTATHGWHEEETKYPYDNPYYDAAWGHFTQMVWRNSTRIGCAVGHCDGTANWPGRFYCYYSYFGNNLLAGQFQAQVWAPVCADPDVGEVAARADVNFNWARK</sequence>
<protein>
    <submittedName>
        <fullName evidence="3">PR-1-like protein</fullName>
    </submittedName>
</protein>
<feature type="signal peptide" evidence="1">
    <location>
        <begin position="1"/>
        <end position="17"/>
    </location>
</feature>
<dbReference type="Proteomes" id="UP000800040">
    <property type="component" value="Unassembled WGS sequence"/>
</dbReference>
<reference evidence="3" key="1">
    <citation type="submission" date="2020-01" db="EMBL/GenBank/DDBJ databases">
        <authorList>
            <consortium name="DOE Joint Genome Institute"/>
            <person name="Haridas S."/>
            <person name="Albert R."/>
            <person name="Binder M."/>
            <person name="Bloem J."/>
            <person name="Labutti K."/>
            <person name="Salamov A."/>
            <person name="Andreopoulos B."/>
            <person name="Baker S.E."/>
            <person name="Barry K."/>
            <person name="Bills G."/>
            <person name="Bluhm B.H."/>
            <person name="Cannon C."/>
            <person name="Castanera R."/>
            <person name="Culley D.E."/>
            <person name="Daum C."/>
            <person name="Ezra D."/>
            <person name="Gonzalez J.B."/>
            <person name="Henrissat B."/>
            <person name="Kuo A."/>
            <person name="Liang C."/>
            <person name="Lipzen A."/>
            <person name="Lutzoni F."/>
            <person name="Magnuson J."/>
            <person name="Mondo S."/>
            <person name="Nolan M."/>
            <person name="Ohm R."/>
            <person name="Pangilinan J."/>
            <person name="Park H.-J."/>
            <person name="Ramirez L."/>
            <person name="Alfaro M."/>
            <person name="Sun H."/>
            <person name="Tritt A."/>
            <person name="Yoshinaga Y."/>
            <person name="Zwiers L.-H."/>
            <person name="Turgeon B.G."/>
            <person name="Goodwin S.B."/>
            <person name="Spatafora J.W."/>
            <person name="Crous P.W."/>
            <person name="Grigoriev I.V."/>
        </authorList>
    </citation>
    <scope>NUCLEOTIDE SEQUENCE</scope>
    <source>
        <strain evidence="3">P77</strain>
    </source>
</reference>
<evidence type="ECO:0000259" key="2">
    <source>
        <dbReference type="SMART" id="SM00198"/>
    </source>
</evidence>
<dbReference type="EMBL" id="ML975319">
    <property type="protein sequence ID" value="KAF1833393.1"/>
    <property type="molecule type" value="Genomic_DNA"/>
</dbReference>
<dbReference type="PROSITE" id="PS01009">
    <property type="entry name" value="CRISP_1"/>
    <property type="match status" value="1"/>
</dbReference>
<gene>
    <name evidence="3" type="ORF">BDW02DRAFT_599085</name>
</gene>
<feature type="chain" id="PRO_5025638831" evidence="1">
    <location>
        <begin position="18"/>
        <end position="210"/>
    </location>
</feature>
<feature type="domain" description="SCP" evidence="2">
    <location>
        <begin position="40"/>
        <end position="176"/>
    </location>
</feature>
<dbReference type="SUPFAM" id="SSF55797">
    <property type="entry name" value="PR-1-like"/>
    <property type="match status" value="1"/>
</dbReference>